<feature type="region of interest" description="Disordered" evidence="1">
    <location>
        <begin position="285"/>
        <end position="352"/>
    </location>
</feature>
<protein>
    <submittedName>
        <fullName evidence="3">Uncharacterized protein</fullName>
    </submittedName>
</protein>
<evidence type="ECO:0000313" key="4">
    <source>
        <dbReference type="Proteomes" id="UP000756346"/>
    </source>
</evidence>
<dbReference type="AlphaFoldDB" id="A0A9P8YGV5"/>
<organism evidence="3 4">
    <name type="scientific">Microdochium trichocladiopsis</name>
    <dbReference type="NCBI Taxonomy" id="1682393"/>
    <lineage>
        <taxon>Eukaryota</taxon>
        <taxon>Fungi</taxon>
        <taxon>Dikarya</taxon>
        <taxon>Ascomycota</taxon>
        <taxon>Pezizomycotina</taxon>
        <taxon>Sordariomycetes</taxon>
        <taxon>Xylariomycetidae</taxon>
        <taxon>Xylariales</taxon>
        <taxon>Microdochiaceae</taxon>
        <taxon>Microdochium</taxon>
    </lineage>
</organism>
<keyword evidence="2" id="KW-1133">Transmembrane helix</keyword>
<gene>
    <name evidence="3" type="ORF">B0I36DRAFT_345809</name>
</gene>
<feature type="transmembrane region" description="Helical" evidence="2">
    <location>
        <begin position="38"/>
        <end position="60"/>
    </location>
</feature>
<dbReference type="GeneID" id="70185939"/>
<proteinExistence type="predicted"/>
<keyword evidence="4" id="KW-1185">Reference proteome</keyword>
<evidence type="ECO:0000256" key="2">
    <source>
        <dbReference type="SAM" id="Phobius"/>
    </source>
</evidence>
<dbReference type="RefSeq" id="XP_046016855.1">
    <property type="nucleotide sequence ID" value="XM_046156393.1"/>
</dbReference>
<dbReference type="Proteomes" id="UP000756346">
    <property type="component" value="Unassembled WGS sequence"/>
</dbReference>
<sequence>MSRSLIPVSFMAAVLATLIVFIMYAVLAQALRSSVTQVGVAAAIAAVCESLVLALFSALFACQYRGICRQAVASHKYKCCVAAVGAVLLAAIASGAALVCLSEVGGAEQESSPLSTRSYLIALACLLCFTLILQLSALGLFFVGHSASLADASGSVHSAEDGFRSPEMLMRVKAVPYSKTVAARSNLWAQPADSRPCSSSGTISSIRTSISHAVRPISSRTRLLSVRSSRSFKSVHSAANPDLESASGQPGPNSFDSWDTSSIEAPPALLTVDTSLVPSPRFLETIPASPMTSRASSPRTILDSEPSRSSMPRRSRSYSPNARTQSSPAATQPDEAHIHPLFRSDSPSPPMATPGTMVVAAPNAGQIITEKSLSRMRSSSLNGTHRNLSRQGSFESFTRKTISGDESTLIESLGEVDMVPPIPAWVLSAGSRTSLHEYQNRRLKEEIAKDESSRQ</sequence>
<feature type="compositionally biased region" description="Polar residues" evidence="1">
    <location>
        <begin position="246"/>
        <end position="261"/>
    </location>
</feature>
<comment type="caution">
    <text evidence="3">The sequence shown here is derived from an EMBL/GenBank/DDBJ whole genome shotgun (WGS) entry which is preliminary data.</text>
</comment>
<keyword evidence="2" id="KW-0812">Transmembrane</keyword>
<evidence type="ECO:0000256" key="1">
    <source>
        <dbReference type="SAM" id="MobiDB-lite"/>
    </source>
</evidence>
<keyword evidence="2" id="KW-0472">Membrane</keyword>
<feature type="compositionally biased region" description="Polar residues" evidence="1">
    <location>
        <begin position="321"/>
        <end position="330"/>
    </location>
</feature>
<feature type="region of interest" description="Disordered" evidence="1">
    <location>
        <begin position="235"/>
        <end position="261"/>
    </location>
</feature>
<feature type="transmembrane region" description="Helical" evidence="2">
    <location>
        <begin position="119"/>
        <end position="143"/>
    </location>
</feature>
<evidence type="ECO:0000313" key="3">
    <source>
        <dbReference type="EMBL" id="KAH7037734.1"/>
    </source>
</evidence>
<feature type="transmembrane region" description="Helical" evidence="2">
    <location>
        <begin position="80"/>
        <end position="99"/>
    </location>
</feature>
<dbReference type="EMBL" id="JAGTJQ010000002">
    <property type="protein sequence ID" value="KAH7037734.1"/>
    <property type="molecule type" value="Genomic_DNA"/>
</dbReference>
<feature type="compositionally biased region" description="Polar residues" evidence="1">
    <location>
        <begin position="290"/>
        <end position="299"/>
    </location>
</feature>
<dbReference type="OrthoDB" id="5431149at2759"/>
<name>A0A9P8YGV5_9PEZI</name>
<reference evidence="3" key="1">
    <citation type="journal article" date="2021" name="Nat. Commun.">
        <title>Genetic determinants of endophytism in the Arabidopsis root mycobiome.</title>
        <authorList>
            <person name="Mesny F."/>
            <person name="Miyauchi S."/>
            <person name="Thiergart T."/>
            <person name="Pickel B."/>
            <person name="Atanasova L."/>
            <person name="Karlsson M."/>
            <person name="Huettel B."/>
            <person name="Barry K.W."/>
            <person name="Haridas S."/>
            <person name="Chen C."/>
            <person name="Bauer D."/>
            <person name="Andreopoulos W."/>
            <person name="Pangilinan J."/>
            <person name="LaButti K."/>
            <person name="Riley R."/>
            <person name="Lipzen A."/>
            <person name="Clum A."/>
            <person name="Drula E."/>
            <person name="Henrissat B."/>
            <person name="Kohler A."/>
            <person name="Grigoriev I.V."/>
            <person name="Martin F.M."/>
            <person name="Hacquard S."/>
        </authorList>
    </citation>
    <scope>NUCLEOTIDE SEQUENCE</scope>
    <source>
        <strain evidence="3">MPI-CAGE-CH-0230</strain>
    </source>
</reference>
<accession>A0A9P8YGV5</accession>